<comment type="caution">
    <text evidence="2">The sequence shown here is derived from an EMBL/GenBank/DDBJ whole genome shotgun (WGS) entry which is preliminary data.</text>
</comment>
<organism evidence="2 3">
    <name type="scientific">Talaromyces amestolkiae</name>
    <dbReference type="NCBI Taxonomy" id="1196081"/>
    <lineage>
        <taxon>Eukaryota</taxon>
        <taxon>Fungi</taxon>
        <taxon>Dikarya</taxon>
        <taxon>Ascomycota</taxon>
        <taxon>Pezizomycotina</taxon>
        <taxon>Eurotiomycetes</taxon>
        <taxon>Eurotiomycetidae</taxon>
        <taxon>Eurotiales</taxon>
        <taxon>Trichocomaceae</taxon>
        <taxon>Talaromyces</taxon>
        <taxon>Talaromyces sect. Talaromyces</taxon>
    </lineage>
</organism>
<dbReference type="AlphaFoldDB" id="A0A364L204"/>
<feature type="compositionally biased region" description="Basic and acidic residues" evidence="1">
    <location>
        <begin position="43"/>
        <end position="52"/>
    </location>
</feature>
<evidence type="ECO:0000313" key="2">
    <source>
        <dbReference type="EMBL" id="RAO69826.1"/>
    </source>
</evidence>
<gene>
    <name evidence="2" type="ORF">BHQ10_005838</name>
</gene>
<dbReference type="EMBL" id="MIKG01000010">
    <property type="protein sequence ID" value="RAO69826.1"/>
    <property type="molecule type" value="Genomic_DNA"/>
</dbReference>
<name>A0A364L204_TALAM</name>
<sequence length="354" mass="39564">MSNDMSASTETGTIPFIVETGLHKANQDTRKFIRKHVMLGKNTGKDSRERRNNKGRPRRPPPVLIPLAIAPDPNEAIHTSPNPLPSGHPPSIPQRVGTDVSLVQLADVVEPSTASLVLRFSAAAKQTLFPLESCILFDKQEGRQWIELMAFDPIFLHTMIFTTLGYHDSLRRCESPASRDTQLSLHFTQALRLLRKRLILDNDEMRFSDITLSTVLGLAVYASLTGEREAAEYHLSALRTIIDFRGGLSAFWQSGKLLLELFRCDIGRALNTGSTTFFFTDPSAEPFAPYPEKYLSCALRLDKSGMQGNQDNLVAELDNDLAKAYSIVKHFSAHINLARETKSKLPKELLTRFS</sequence>
<dbReference type="RefSeq" id="XP_040734342.1">
    <property type="nucleotide sequence ID" value="XM_040878357.1"/>
</dbReference>
<dbReference type="STRING" id="1196081.A0A364L204"/>
<dbReference type="PANTHER" id="PTHR37540">
    <property type="entry name" value="TRANSCRIPTION FACTOR (ACR-2), PUTATIVE-RELATED-RELATED"/>
    <property type="match status" value="1"/>
</dbReference>
<keyword evidence="3" id="KW-1185">Reference proteome</keyword>
<evidence type="ECO:0000256" key="1">
    <source>
        <dbReference type="SAM" id="MobiDB-lite"/>
    </source>
</evidence>
<dbReference type="GeneID" id="63795054"/>
<evidence type="ECO:0000313" key="3">
    <source>
        <dbReference type="Proteomes" id="UP000249363"/>
    </source>
</evidence>
<dbReference type="OrthoDB" id="4158087at2759"/>
<dbReference type="PANTHER" id="PTHR37540:SF9">
    <property type="entry name" value="ZN(2)-C6 FUNGAL-TYPE DOMAIN-CONTAINING PROTEIN"/>
    <property type="match status" value="1"/>
</dbReference>
<feature type="region of interest" description="Disordered" evidence="1">
    <location>
        <begin position="36"/>
        <end position="64"/>
    </location>
</feature>
<accession>A0A364L204</accession>
<dbReference type="Proteomes" id="UP000249363">
    <property type="component" value="Unassembled WGS sequence"/>
</dbReference>
<evidence type="ECO:0008006" key="4">
    <source>
        <dbReference type="Google" id="ProtNLM"/>
    </source>
</evidence>
<reference evidence="2 3" key="1">
    <citation type="journal article" date="2017" name="Biotechnol. Biofuels">
        <title>Differential beta-glucosidase expression as a function of carbon source availability in Talaromyces amestolkiae: a genomic and proteomic approach.</title>
        <authorList>
            <person name="de Eugenio L.I."/>
            <person name="Mendez-Liter J.A."/>
            <person name="Nieto-Dominguez M."/>
            <person name="Alonso L."/>
            <person name="Gil-Munoz J."/>
            <person name="Barriuso J."/>
            <person name="Prieto A."/>
            <person name="Martinez M.J."/>
        </authorList>
    </citation>
    <scope>NUCLEOTIDE SEQUENCE [LARGE SCALE GENOMIC DNA]</scope>
    <source>
        <strain evidence="2 3">CIB</strain>
    </source>
</reference>
<protein>
    <recommendedName>
        <fullName evidence="4">Transcription factor domain-containing protein</fullName>
    </recommendedName>
</protein>
<proteinExistence type="predicted"/>